<name>A0AAE1V409_9SOLA</name>
<dbReference type="GO" id="GO:0003714">
    <property type="term" value="F:transcription corepressor activity"/>
    <property type="evidence" value="ECO:0007669"/>
    <property type="project" value="InterPro"/>
</dbReference>
<dbReference type="InterPro" id="IPR036322">
    <property type="entry name" value="WD40_repeat_dom_sf"/>
</dbReference>
<dbReference type="EMBL" id="JAVYJV010000018">
    <property type="protein sequence ID" value="KAK4347170.1"/>
    <property type="molecule type" value="Genomic_DNA"/>
</dbReference>
<gene>
    <name evidence="4" type="ORF">RND71_033509</name>
</gene>
<dbReference type="InterPro" id="IPR020472">
    <property type="entry name" value="WD40_PAC1"/>
</dbReference>
<keyword evidence="1 3" id="KW-0853">WD repeat</keyword>
<evidence type="ECO:0000313" key="5">
    <source>
        <dbReference type="Proteomes" id="UP001291623"/>
    </source>
</evidence>
<dbReference type="SUPFAM" id="SSF50978">
    <property type="entry name" value="WD40 repeat-like"/>
    <property type="match status" value="1"/>
</dbReference>
<dbReference type="PROSITE" id="PS50082">
    <property type="entry name" value="WD_REPEATS_2"/>
    <property type="match status" value="4"/>
</dbReference>
<feature type="repeat" description="WD" evidence="3">
    <location>
        <begin position="255"/>
        <end position="297"/>
    </location>
</feature>
<keyword evidence="5" id="KW-1185">Reference proteome</keyword>
<dbReference type="InterPro" id="IPR019775">
    <property type="entry name" value="WD40_repeat_CS"/>
</dbReference>
<dbReference type="CDD" id="cd00200">
    <property type="entry name" value="WD40"/>
    <property type="match status" value="1"/>
</dbReference>
<dbReference type="AlphaFoldDB" id="A0AAE1V409"/>
<reference evidence="4" key="1">
    <citation type="submission" date="2023-12" db="EMBL/GenBank/DDBJ databases">
        <title>Genome assembly of Anisodus tanguticus.</title>
        <authorList>
            <person name="Wang Y.-J."/>
        </authorList>
    </citation>
    <scope>NUCLEOTIDE SEQUENCE</scope>
    <source>
        <strain evidence="4">KB-2021</strain>
        <tissue evidence="4">Leaf</tissue>
    </source>
</reference>
<dbReference type="PANTHER" id="PTHR44376:SF8">
    <property type="entry name" value="TRANSCRIPTIONAL COREPRESSOR LEUNIG-LIKE"/>
    <property type="match status" value="1"/>
</dbReference>
<feature type="repeat" description="WD" evidence="3">
    <location>
        <begin position="382"/>
        <end position="414"/>
    </location>
</feature>
<proteinExistence type="predicted"/>
<organism evidence="4 5">
    <name type="scientific">Anisodus tanguticus</name>
    <dbReference type="NCBI Taxonomy" id="243964"/>
    <lineage>
        <taxon>Eukaryota</taxon>
        <taxon>Viridiplantae</taxon>
        <taxon>Streptophyta</taxon>
        <taxon>Embryophyta</taxon>
        <taxon>Tracheophyta</taxon>
        <taxon>Spermatophyta</taxon>
        <taxon>Magnoliopsida</taxon>
        <taxon>eudicotyledons</taxon>
        <taxon>Gunneridae</taxon>
        <taxon>Pentapetalae</taxon>
        <taxon>asterids</taxon>
        <taxon>lamiids</taxon>
        <taxon>Solanales</taxon>
        <taxon>Solanaceae</taxon>
        <taxon>Solanoideae</taxon>
        <taxon>Hyoscyameae</taxon>
        <taxon>Anisodus</taxon>
    </lineage>
</organism>
<evidence type="ECO:0000256" key="1">
    <source>
        <dbReference type="ARBA" id="ARBA00022574"/>
    </source>
</evidence>
<dbReference type="InterPro" id="IPR001680">
    <property type="entry name" value="WD40_rpt"/>
</dbReference>
<dbReference type="Pfam" id="PF00400">
    <property type="entry name" value="WD40"/>
    <property type="match status" value="5"/>
</dbReference>
<feature type="repeat" description="WD" evidence="3">
    <location>
        <begin position="183"/>
        <end position="204"/>
    </location>
</feature>
<comment type="caution">
    <text evidence="4">The sequence shown here is derived from an EMBL/GenBank/DDBJ whole genome shotgun (WGS) entry which is preliminary data.</text>
</comment>
<dbReference type="Proteomes" id="UP001291623">
    <property type="component" value="Unassembled WGS sequence"/>
</dbReference>
<evidence type="ECO:0000313" key="4">
    <source>
        <dbReference type="EMBL" id="KAK4347170.1"/>
    </source>
</evidence>
<accession>A0AAE1V409</accession>
<dbReference type="PROSITE" id="PS50294">
    <property type="entry name" value="WD_REPEATS_REGION"/>
    <property type="match status" value="3"/>
</dbReference>
<dbReference type="InterPro" id="IPR044716">
    <property type="entry name" value="LEUNIG-like"/>
</dbReference>
<dbReference type="InterPro" id="IPR015943">
    <property type="entry name" value="WD40/YVTN_repeat-like_dom_sf"/>
</dbReference>
<evidence type="ECO:0000256" key="3">
    <source>
        <dbReference type="PROSITE-ProRule" id="PRU00221"/>
    </source>
</evidence>
<dbReference type="PROSITE" id="PS00678">
    <property type="entry name" value="WD_REPEATS_1"/>
    <property type="match status" value="2"/>
</dbReference>
<evidence type="ECO:0000256" key="2">
    <source>
        <dbReference type="ARBA" id="ARBA00022737"/>
    </source>
</evidence>
<dbReference type="PANTHER" id="PTHR44376">
    <property type="entry name" value="TRANSCRIPTIONAL REGULATOR OF FILAMENTOUS GROWTH FLO8"/>
    <property type="match status" value="1"/>
</dbReference>
<feature type="repeat" description="WD" evidence="3">
    <location>
        <begin position="212"/>
        <end position="244"/>
    </location>
</feature>
<protein>
    <submittedName>
        <fullName evidence="4">Uncharacterized protein</fullName>
    </submittedName>
</protein>
<dbReference type="PRINTS" id="PR00320">
    <property type="entry name" value="GPROTEINBRPT"/>
</dbReference>
<sequence length="414" mass="45395">MEPNIHAPANALPASLELADAGNNRFLQQGWPSVGVGSITPVISHEVARPSVIVPTQKEQVLRTTSFPQHDVLPNVAVQTLDAAPASSSDFLRMFTQAGSSGNMLGDTNKRTPENLPADQQIIAPIVQSGRKRKAPMSPVASVRNTVAGFAVPARTRAERGGISFKEIRHLHITKSKLLCCHFNSQGELLATAGHDTKVYIWELGNNNVNSGEGHTHHVTDVRFRPNSMVFATSSLDRTVKIWDAAKPSHHIQNLAGHAEQVMSIDFHPTKVGLLSSCDSNDEIRLWDVNSGDCKLMLKGHIKDIRSICWDMSGNYLASVCEDSARIWSVSEEKCIFELFSGGNKFQSCTFHPGYSQVLVIGSHEFLEVWNPILKSNTTRTYSAHADIISSLACSYSKGVIASVSHDELIKIWR</sequence>
<keyword evidence="2" id="KW-0677">Repeat</keyword>
<dbReference type="Gene3D" id="2.130.10.10">
    <property type="entry name" value="YVTN repeat-like/Quinoprotein amine dehydrogenase"/>
    <property type="match status" value="2"/>
</dbReference>
<dbReference type="SMART" id="SM00320">
    <property type="entry name" value="WD40"/>
    <property type="match status" value="6"/>
</dbReference>